<evidence type="ECO:0000259" key="26">
    <source>
        <dbReference type="PROSITE" id="PS50894"/>
    </source>
</evidence>
<dbReference type="InterPro" id="IPR047347">
    <property type="entry name" value="YvaQ-like_sensor"/>
</dbReference>
<dbReference type="InterPro" id="IPR001789">
    <property type="entry name" value="Sig_transdc_resp-reg_receiver"/>
</dbReference>
<dbReference type="InterPro" id="IPR005467">
    <property type="entry name" value="His_kinase_dom"/>
</dbReference>
<dbReference type="PROSITE" id="PS50109">
    <property type="entry name" value="HIS_KIN"/>
    <property type="match status" value="1"/>
</dbReference>
<dbReference type="InterPro" id="IPR004358">
    <property type="entry name" value="Sig_transdc_His_kin-like_C"/>
</dbReference>
<dbReference type="CDD" id="cd06225">
    <property type="entry name" value="HAMP"/>
    <property type="match status" value="1"/>
</dbReference>
<keyword evidence="6" id="KW-0808">Transferase</keyword>
<evidence type="ECO:0000256" key="12">
    <source>
        <dbReference type="ARBA" id="ARBA00022989"/>
    </source>
</evidence>
<sequence>MRFSDIRIRARVGIGYAILIVLMMGVIMVGVGRIYAIRAEADHILSQDWAAASAINIIDTQSREAATRVVTLIIQKDKRQRVDSYARIDQIKHEIDAQLDKLAALDATPEARLQIELVKLARARYYDSFIAVADLVEAEERDAAEARMNTMALPALNHLLAEIKTLDGIQQRQVMASADRARADINRSLLIMSLMGVAALAVGVGFAISARSITRPLDAAIAIATRVGQGDLSSVIEVTSRDETGELLQALKNMTASLAAEQELRRAVTAAEDATKMKSDFLANMSHEIRTPMNGIIGMTHLALQTDLTPKQRNYLEKVESAARNLLGIINDILDFSKIEAGKLSFERVDFFLEDVMGNIADLSMMRAQEKGLELLFDVAPDVPHALVGDPLRFGQVLINLTNNAIKFTERGEIVVTIRVLARDAEQVTLRVDVRDTGPGLSPEQQARLFQAFTQADTSTTRHHGGTGLGLTISKRLVEMMDGQIGLDSQPGVGSNFHFTARFGVGQQDEPQPLPDISGLRVLVVDDNASAREIFLGMLGSMKFDAASADSGVHAVQAVAQAREQGRPFRVVLMDWQMPGMNGIAAVKAIRAEAEAAGVAPPAMVMVSAYSRDALLDELHGLAVEATLSKPVSASTLLDSISTVFGQDLRRCRKARRDESYRQAEQAVRGAYLLLVEDNEVNQEVAQQILCDAGVRVDIASNGAMALARIAVNDYDGVLMDCQMPVMDGYDATRKLREELRHAELPVIAMTANAMVGDKEKCLAAGMNDFIAKPIDVAQLFTTLARWIKPRAPAPETAGQQASPEAPAQPLPAIAGLKMDAALQRVGGNAALMRKLLGRFVETQIDAMQRIADAMDNNDLAAATREAHTVKGLAGNIGAVALADAAARVEQMLAQGATEGRDDAIAVMGQELGEMVTRVSMALRATAAASPAAAQGALAASAPAPVDPAALAGEVREMARLLAQDDAAAVKLLDRVCPMLAAAGQGEPSRQLRRMLAQYDFEGALDELRSAATALQISL</sequence>
<keyword evidence="5 21" id="KW-0597">Phosphoprotein</keyword>
<dbReference type="InterPro" id="IPR036641">
    <property type="entry name" value="HPT_dom_sf"/>
</dbReference>
<feature type="modified residue" description="4-aspartylphosphate" evidence="21">
    <location>
        <position position="575"/>
    </location>
</feature>
<evidence type="ECO:0000256" key="11">
    <source>
        <dbReference type="ARBA" id="ARBA00022840"/>
    </source>
</evidence>
<evidence type="ECO:0000256" key="10">
    <source>
        <dbReference type="ARBA" id="ARBA00022777"/>
    </source>
</evidence>
<dbReference type="PANTHER" id="PTHR45339">
    <property type="entry name" value="HYBRID SIGNAL TRANSDUCTION HISTIDINE KINASE J"/>
    <property type="match status" value="1"/>
</dbReference>
<dbReference type="Pfam" id="PF12729">
    <property type="entry name" value="4HB_MCP_1"/>
    <property type="match status" value="1"/>
</dbReference>
<dbReference type="InterPro" id="IPR036097">
    <property type="entry name" value="HisK_dim/P_sf"/>
</dbReference>
<dbReference type="Gene3D" id="1.10.287.130">
    <property type="match status" value="1"/>
</dbReference>
<feature type="domain" description="Histidine kinase" evidence="23">
    <location>
        <begin position="284"/>
        <end position="505"/>
    </location>
</feature>
<evidence type="ECO:0000256" key="18">
    <source>
        <dbReference type="ARBA" id="ARBA00068150"/>
    </source>
</evidence>
<keyword evidence="28" id="KW-1185">Reference proteome</keyword>
<reference evidence="27 28" key="1">
    <citation type="submission" date="2020-07" db="EMBL/GenBank/DDBJ databases">
        <title>Novel species isolated from subtropical streams in China.</title>
        <authorList>
            <person name="Lu H."/>
        </authorList>
    </citation>
    <scope>NUCLEOTIDE SEQUENCE [LARGE SCALE GENOMIC DNA]</scope>
    <source>
        <strain evidence="27 28">LX20W</strain>
    </source>
</reference>
<dbReference type="SUPFAM" id="SSF47384">
    <property type="entry name" value="Homodimeric domain of signal transducing histidine kinase"/>
    <property type="match status" value="1"/>
</dbReference>
<evidence type="ECO:0000256" key="6">
    <source>
        <dbReference type="ARBA" id="ARBA00022679"/>
    </source>
</evidence>
<dbReference type="InterPro" id="IPR036890">
    <property type="entry name" value="HATPase_C_sf"/>
</dbReference>
<dbReference type="SMART" id="SM00304">
    <property type="entry name" value="HAMP"/>
    <property type="match status" value="1"/>
</dbReference>
<feature type="modified residue" description="4-aspartylphosphate" evidence="21">
    <location>
        <position position="721"/>
    </location>
</feature>
<evidence type="ECO:0000256" key="9">
    <source>
        <dbReference type="ARBA" id="ARBA00022741"/>
    </source>
</evidence>
<dbReference type="InterPro" id="IPR003594">
    <property type="entry name" value="HATPase_dom"/>
</dbReference>
<keyword evidence="11" id="KW-0067">ATP-binding</keyword>
<dbReference type="Pfam" id="PF01627">
    <property type="entry name" value="Hpt"/>
    <property type="match status" value="1"/>
</dbReference>
<dbReference type="SUPFAM" id="SSF55874">
    <property type="entry name" value="ATPase domain of HSP90 chaperone/DNA topoisomerase II/histidine kinase"/>
    <property type="match status" value="1"/>
</dbReference>
<dbReference type="PROSITE" id="PS50885">
    <property type="entry name" value="HAMP"/>
    <property type="match status" value="1"/>
</dbReference>
<keyword evidence="14" id="KW-0843">Virulence</keyword>
<evidence type="ECO:0000259" key="24">
    <source>
        <dbReference type="PROSITE" id="PS50110"/>
    </source>
</evidence>
<dbReference type="PRINTS" id="PR00344">
    <property type="entry name" value="BCTRLSENSOR"/>
</dbReference>
<evidence type="ECO:0000256" key="7">
    <source>
        <dbReference type="ARBA" id="ARBA00022692"/>
    </source>
</evidence>
<comment type="catalytic activity">
    <reaction evidence="1">
        <text>ATP + protein L-histidine = ADP + protein N-phospho-L-histidine.</text>
        <dbReference type="EC" id="2.7.13.3"/>
    </reaction>
</comment>
<keyword evidence="12 22" id="KW-1133">Transmembrane helix</keyword>
<feature type="transmembrane region" description="Helical" evidence="22">
    <location>
        <begin position="189"/>
        <end position="208"/>
    </location>
</feature>
<feature type="domain" description="Response regulatory" evidence="24">
    <location>
        <begin position="521"/>
        <end position="645"/>
    </location>
</feature>
<dbReference type="SUPFAM" id="SSF158472">
    <property type="entry name" value="HAMP domain-like"/>
    <property type="match status" value="1"/>
</dbReference>
<evidence type="ECO:0000259" key="25">
    <source>
        <dbReference type="PROSITE" id="PS50885"/>
    </source>
</evidence>
<organism evidence="27 28">
    <name type="scientific">Rugamonas brunnea</name>
    <dbReference type="NCBI Taxonomy" id="2758569"/>
    <lineage>
        <taxon>Bacteria</taxon>
        <taxon>Pseudomonadati</taxon>
        <taxon>Pseudomonadota</taxon>
        <taxon>Betaproteobacteria</taxon>
        <taxon>Burkholderiales</taxon>
        <taxon>Oxalobacteraceae</taxon>
        <taxon>Telluria group</taxon>
        <taxon>Rugamonas</taxon>
    </lineage>
</organism>
<dbReference type="GO" id="GO:0005524">
    <property type="term" value="F:ATP binding"/>
    <property type="evidence" value="ECO:0007669"/>
    <property type="project" value="UniProtKB-KW"/>
</dbReference>
<evidence type="ECO:0000256" key="15">
    <source>
        <dbReference type="ARBA" id="ARBA00023136"/>
    </source>
</evidence>
<evidence type="ECO:0000256" key="2">
    <source>
        <dbReference type="ARBA" id="ARBA00004651"/>
    </source>
</evidence>
<dbReference type="PROSITE" id="PS50110">
    <property type="entry name" value="RESPONSE_REGULATORY"/>
    <property type="match status" value="2"/>
</dbReference>
<keyword evidence="4" id="KW-1003">Cell membrane</keyword>
<comment type="subcellular location">
    <subcellularLocation>
        <location evidence="2">Cell membrane</location>
        <topology evidence="2">Multi-pass membrane protein</topology>
    </subcellularLocation>
</comment>
<dbReference type="CDD" id="cd19411">
    <property type="entry name" value="MCP2201-like_sensor"/>
    <property type="match status" value="1"/>
</dbReference>
<evidence type="ECO:0000256" key="16">
    <source>
        <dbReference type="ARBA" id="ARBA00058004"/>
    </source>
</evidence>
<dbReference type="RefSeq" id="WP_182160813.1">
    <property type="nucleotide sequence ID" value="NZ_JACEZT010000003.1"/>
</dbReference>
<evidence type="ECO:0000256" key="19">
    <source>
        <dbReference type="ARBA" id="ARBA00070152"/>
    </source>
</evidence>
<protein>
    <recommendedName>
        <fullName evidence="18">Sensory/regulatory protein RpfC</fullName>
        <ecNumber evidence="3">2.7.13.3</ecNumber>
    </recommendedName>
    <alternativeName>
        <fullName evidence="19">Virulence sensor protein BvgS</fullName>
    </alternativeName>
</protein>
<accession>A0A7W2EQN5</accession>
<dbReference type="InterPro" id="IPR003661">
    <property type="entry name" value="HisK_dim/P_dom"/>
</dbReference>
<dbReference type="InterPro" id="IPR003660">
    <property type="entry name" value="HAMP_dom"/>
</dbReference>
<dbReference type="CDD" id="cd17546">
    <property type="entry name" value="REC_hyHK_CKI1_RcsC-like"/>
    <property type="match status" value="2"/>
</dbReference>
<evidence type="ECO:0000313" key="27">
    <source>
        <dbReference type="EMBL" id="MBA5636679.1"/>
    </source>
</evidence>
<keyword evidence="15 22" id="KW-0472">Membrane</keyword>
<evidence type="ECO:0000256" key="20">
    <source>
        <dbReference type="PROSITE-ProRule" id="PRU00110"/>
    </source>
</evidence>
<evidence type="ECO:0000256" key="22">
    <source>
        <dbReference type="SAM" id="Phobius"/>
    </source>
</evidence>
<dbReference type="Gene3D" id="1.20.120.160">
    <property type="entry name" value="HPT domain"/>
    <property type="match status" value="1"/>
</dbReference>
<dbReference type="PANTHER" id="PTHR45339:SF1">
    <property type="entry name" value="HYBRID SIGNAL TRANSDUCTION HISTIDINE KINASE J"/>
    <property type="match status" value="1"/>
</dbReference>
<dbReference type="CDD" id="cd00082">
    <property type="entry name" value="HisKA"/>
    <property type="match status" value="1"/>
</dbReference>
<dbReference type="InterPro" id="IPR024478">
    <property type="entry name" value="HlyB_4HB_MCP"/>
</dbReference>
<dbReference type="AlphaFoldDB" id="A0A7W2EQN5"/>
<evidence type="ECO:0000256" key="3">
    <source>
        <dbReference type="ARBA" id="ARBA00012438"/>
    </source>
</evidence>
<gene>
    <name evidence="27" type="ORF">H3H37_06380</name>
</gene>
<evidence type="ECO:0000256" key="5">
    <source>
        <dbReference type="ARBA" id="ARBA00022553"/>
    </source>
</evidence>
<feature type="modified residue" description="Phosphohistidine" evidence="20">
    <location>
        <position position="868"/>
    </location>
</feature>
<dbReference type="Gene3D" id="6.10.340.10">
    <property type="match status" value="1"/>
</dbReference>
<evidence type="ECO:0000313" key="28">
    <source>
        <dbReference type="Proteomes" id="UP000534388"/>
    </source>
</evidence>
<dbReference type="GO" id="GO:0000155">
    <property type="term" value="F:phosphorelay sensor kinase activity"/>
    <property type="evidence" value="ECO:0007669"/>
    <property type="project" value="InterPro"/>
</dbReference>
<dbReference type="SMART" id="SM00448">
    <property type="entry name" value="REC"/>
    <property type="match status" value="2"/>
</dbReference>
<feature type="domain" description="HAMP" evidence="25">
    <location>
        <begin position="211"/>
        <end position="263"/>
    </location>
</feature>
<dbReference type="SUPFAM" id="SSF47226">
    <property type="entry name" value="Histidine-containing phosphotransfer domain, HPT domain"/>
    <property type="match status" value="1"/>
</dbReference>
<keyword evidence="13" id="KW-0902">Two-component regulatory system</keyword>
<evidence type="ECO:0000256" key="13">
    <source>
        <dbReference type="ARBA" id="ARBA00023012"/>
    </source>
</evidence>
<feature type="transmembrane region" description="Helical" evidence="22">
    <location>
        <begin position="12"/>
        <end position="36"/>
    </location>
</feature>
<dbReference type="EMBL" id="JACEZT010000003">
    <property type="protein sequence ID" value="MBA5636679.1"/>
    <property type="molecule type" value="Genomic_DNA"/>
</dbReference>
<comment type="function">
    <text evidence="16">Member of the two-component regulatory system BvgS/BvgA. Phosphorylates BvgA via a four-step phosphorelay in response to environmental signals.</text>
</comment>
<evidence type="ECO:0000259" key="23">
    <source>
        <dbReference type="PROSITE" id="PS50109"/>
    </source>
</evidence>
<dbReference type="Proteomes" id="UP000534388">
    <property type="component" value="Unassembled WGS sequence"/>
</dbReference>
<keyword evidence="7 22" id="KW-0812">Transmembrane</keyword>
<name>A0A7W2EQN5_9BURK</name>
<comment type="subunit">
    <text evidence="17">At low DSF concentrations, interacts with RpfF.</text>
</comment>
<dbReference type="PROSITE" id="PS50894">
    <property type="entry name" value="HPT"/>
    <property type="match status" value="1"/>
</dbReference>
<dbReference type="EC" id="2.7.13.3" evidence="3"/>
<evidence type="ECO:0000256" key="14">
    <source>
        <dbReference type="ARBA" id="ARBA00023026"/>
    </source>
</evidence>
<dbReference type="Pfam" id="PF00072">
    <property type="entry name" value="Response_reg"/>
    <property type="match status" value="2"/>
</dbReference>
<dbReference type="Pfam" id="PF00672">
    <property type="entry name" value="HAMP"/>
    <property type="match status" value="1"/>
</dbReference>
<evidence type="ECO:0000256" key="8">
    <source>
        <dbReference type="ARBA" id="ARBA00022729"/>
    </source>
</evidence>
<evidence type="ECO:0000256" key="17">
    <source>
        <dbReference type="ARBA" id="ARBA00064003"/>
    </source>
</evidence>
<dbReference type="InterPro" id="IPR011006">
    <property type="entry name" value="CheY-like_superfamily"/>
</dbReference>
<proteinExistence type="predicted"/>
<keyword evidence="10" id="KW-0418">Kinase</keyword>
<evidence type="ECO:0000256" key="4">
    <source>
        <dbReference type="ARBA" id="ARBA00022475"/>
    </source>
</evidence>
<evidence type="ECO:0000256" key="21">
    <source>
        <dbReference type="PROSITE-ProRule" id="PRU00169"/>
    </source>
</evidence>
<evidence type="ECO:0000256" key="1">
    <source>
        <dbReference type="ARBA" id="ARBA00000085"/>
    </source>
</evidence>
<comment type="caution">
    <text evidence="27">The sequence shown here is derived from an EMBL/GenBank/DDBJ whole genome shotgun (WGS) entry which is preliminary data.</text>
</comment>
<feature type="domain" description="Response regulatory" evidence="24">
    <location>
        <begin position="672"/>
        <end position="788"/>
    </location>
</feature>
<dbReference type="SMART" id="SM00388">
    <property type="entry name" value="HisKA"/>
    <property type="match status" value="1"/>
</dbReference>
<keyword evidence="8" id="KW-0732">Signal</keyword>
<dbReference type="FunFam" id="1.10.287.130:FF:000002">
    <property type="entry name" value="Two-component osmosensing histidine kinase"/>
    <property type="match status" value="1"/>
</dbReference>
<feature type="domain" description="HPt" evidence="26">
    <location>
        <begin position="829"/>
        <end position="933"/>
    </location>
</feature>
<dbReference type="Pfam" id="PF00512">
    <property type="entry name" value="HisKA"/>
    <property type="match status" value="1"/>
</dbReference>
<dbReference type="GO" id="GO:0005886">
    <property type="term" value="C:plasma membrane"/>
    <property type="evidence" value="ECO:0007669"/>
    <property type="project" value="UniProtKB-SubCell"/>
</dbReference>
<dbReference type="Gene3D" id="3.40.50.2300">
    <property type="match status" value="2"/>
</dbReference>
<dbReference type="CDD" id="cd16922">
    <property type="entry name" value="HATPase_EvgS-ArcB-TorS-like"/>
    <property type="match status" value="1"/>
</dbReference>
<dbReference type="SMART" id="SM00387">
    <property type="entry name" value="HATPase_c"/>
    <property type="match status" value="1"/>
</dbReference>
<keyword evidence="9" id="KW-0547">Nucleotide-binding</keyword>
<dbReference type="FunFam" id="3.30.565.10:FF:000010">
    <property type="entry name" value="Sensor histidine kinase RcsC"/>
    <property type="match status" value="1"/>
</dbReference>
<dbReference type="SUPFAM" id="SSF52172">
    <property type="entry name" value="CheY-like"/>
    <property type="match status" value="2"/>
</dbReference>
<dbReference type="InterPro" id="IPR008207">
    <property type="entry name" value="Sig_transdc_His_kin_Hpt_dom"/>
</dbReference>
<dbReference type="Gene3D" id="3.30.565.10">
    <property type="entry name" value="Histidine kinase-like ATPase, C-terminal domain"/>
    <property type="match status" value="1"/>
</dbReference>
<dbReference type="Pfam" id="PF02518">
    <property type="entry name" value="HATPase_c"/>
    <property type="match status" value="1"/>
</dbReference>